<protein>
    <submittedName>
        <fullName evidence="1">Uncharacterized protein</fullName>
    </submittedName>
</protein>
<accession>A0A392R3C1</accession>
<feature type="non-terminal residue" evidence="1">
    <location>
        <position position="1"/>
    </location>
</feature>
<keyword evidence="2" id="KW-1185">Reference proteome</keyword>
<reference evidence="1 2" key="1">
    <citation type="journal article" date="2018" name="Front. Plant Sci.">
        <title>Red Clover (Trifolium pratense) and Zigzag Clover (T. medium) - A Picture of Genomic Similarities and Differences.</title>
        <authorList>
            <person name="Dluhosova J."/>
            <person name="Istvanek J."/>
            <person name="Nedelnik J."/>
            <person name="Repkova J."/>
        </authorList>
    </citation>
    <scope>NUCLEOTIDE SEQUENCE [LARGE SCALE GENOMIC DNA]</scope>
    <source>
        <strain evidence="2">cv. 10/8</strain>
        <tissue evidence="1">Leaf</tissue>
    </source>
</reference>
<proteinExistence type="predicted"/>
<organism evidence="1 2">
    <name type="scientific">Trifolium medium</name>
    <dbReference type="NCBI Taxonomy" id="97028"/>
    <lineage>
        <taxon>Eukaryota</taxon>
        <taxon>Viridiplantae</taxon>
        <taxon>Streptophyta</taxon>
        <taxon>Embryophyta</taxon>
        <taxon>Tracheophyta</taxon>
        <taxon>Spermatophyta</taxon>
        <taxon>Magnoliopsida</taxon>
        <taxon>eudicotyledons</taxon>
        <taxon>Gunneridae</taxon>
        <taxon>Pentapetalae</taxon>
        <taxon>rosids</taxon>
        <taxon>fabids</taxon>
        <taxon>Fabales</taxon>
        <taxon>Fabaceae</taxon>
        <taxon>Papilionoideae</taxon>
        <taxon>50 kb inversion clade</taxon>
        <taxon>NPAAA clade</taxon>
        <taxon>Hologalegina</taxon>
        <taxon>IRL clade</taxon>
        <taxon>Trifolieae</taxon>
        <taxon>Trifolium</taxon>
    </lineage>
</organism>
<dbReference type="Proteomes" id="UP000265520">
    <property type="component" value="Unassembled WGS sequence"/>
</dbReference>
<evidence type="ECO:0000313" key="2">
    <source>
        <dbReference type="Proteomes" id="UP000265520"/>
    </source>
</evidence>
<dbReference type="AlphaFoldDB" id="A0A392R3C1"/>
<dbReference type="EMBL" id="LXQA010184338">
    <property type="protein sequence ID" value="MCI31053.1"/>
    <property type="molecule type" value="Genomic_DNA"/>
</dbReference>
<sequence>SLLGEHQRDKARQVSELQGQWRALAKHGEIQRVCLARRALPSLGEPSTQNTKNTPLA</sequence>
<comment type="caution">
    <text evidence="1">The sequence shown here is derived from an EMBL/GenBank/DDBJ whole genome shotgun (WGS) entry which is preliminary data.</text>
</comment>
<evidence type="ECO:0000313" key="1">
    <source>
        <dbReference type="EMBL" id="MCI31053.1"/>
    </source>
</evidence>
<name>A0A392R3C1_9FABA</name>